<reference evidence="5" key="2">
    <citation type="journal article" date="2019" name="Int. J. Syst. Evol. Microbiol.">
        <title>The Global Catalogue of Microorganisms (GCM) 10K type strain sequencing project: providing services to taxonomists for standard genome sequencing and annotation.</title>
        <authorList>
            <consortium name="The Broad Institute Genomics Platform"/>
            <consortium name="The Broad Institute Genome Sequencing Center for Infectious Disease"/>
            <person name="Wu L."/>
            <person name="Ma J."/>
        </authorList>
    </citation>
    <scope>NUCLEOTIDE SEQUENCE [LARGE SCALE GENOMIC DNA]</scope>
    <source>
        <strain evidence="5">NBRC 107710</strain>
    </source>
</reference>
<dbReference type="Proteomes" id="UP001156881">
    <property type="component" value="Unassembled WGS sequence"/>
</dbReference>
<evidence type="ECO:0000313" key="2">
    <source>
        <dbReference type="EMBL" id="GLS46875.1"/>
    </source>
</evidence>
<dbReference type="InterPro" id="IPR036736">
    <property type="entry name" value="ACP-like_sf"/>
</dbReference>
<dbReference type="Pfam" id="PF00550">
    <property type="entry name" value="PP-binding"/>
    <property type="match status" value="1"/>
</dbReference>
<proteinExistence type="predicted"/>
<evidence type="ECO:0000313" key="3">
    <source>
        <dbReference type="EMBL" id="MBB3905638.1"/>
    </source>
</evidence>
<dbReference type="EMBL" id="JACIDN010000016">
    <property type="protein sequence ID" value="MBB3905638.1"/>
    <property type="molecule type" value="Genomic_DNA"/>
</dbReference>
<reference evidence="3 4" key="3">
    <citation type="submission" date="2020-08" db="EMBL/GenBank/DDBJ databases">
        <title>Genomic Encyclopedia of Type Strains, Phase IV (KMG-IV): sequencing the most valuable type-strain genomes for metagenomic binning, comparative biology and taxonomic classification.</title>
        <authorList>
            <person name="Goeker M."/>
        </authorList>
    </citation>
    <scope>NUCLEOTIDE SEQUENCE [LARGE SCALE GENOMIC DNA]</scope>
    <source>
        <strain evidence="3 4">DSM 24105</strain>
    </source>
</reference>
<feature type="domain" description="Carrier" evidence="1">
    <location>
        <begin position="1"/>
        <end position="79"/>
    </location>
</feature>
<evidence type="ECO:0000259" key="1">
    <source>
        <dbReference type="PROSITE" id="PS50075"/>
    </source>
</evidence>
<dbReference type="Proteomes" id="UP000517759">
    <property type="component" value="Unassembled WGS sequence"/>
</dbReference>
<dbReference type="RefSeq" id="WP_183513807.1">
    <property type="nucleotide sequence ID" value="NZ_BSPG01000058.1"/>
</dbReference>
<sequence>MLDETKLKSVIAAILDIDENSIDQNTSMDNVESWDSIKHMDLILAIEEEFGVSVPDEEAADLTSYALIKLVVADLVKDK</sequence>
<comment type="caution">
    <text evidence="3">The sequence shown here is derived from an EMBL/GenBank/DDBJ whole genome shotgun (WGS) entry which is preliminary data.</text>
</comment>
<protein>
    <submittedName>
        <fullName evidence="3">Acyl carrier protein</fullName>
    </submittedName>
</protein>
<dbReference type="AlphaFoldDB" id="A0A7W6AN40"/>
<name>A0A7W6AN40_9HYPH</name>
<gene>
    <name evidence="2" type="ORF">GCM10007884_48720</name>
    <name evidence="3" type="ORF">GGR33_005180</name>
</gene>
<dbReference type="InterPro" id="IPR009081">
    <property type="entry name" value="PP-bd_ACP"/>
</dbReference>
<dbReference type="Gene3D" id="1.10.1200.10">
    <property type="entry name" value="ACP-like"/>
    <property type="match status" value="1"/>
</dbReference>
<organism evidence="3 4">
    <name type="scientific">Methylobacterium brachythecii</name>
    <dbReference type="NCBI Taxonomy" id="1176177"/>
    <lineage>
        <taxon>Bacteria</taxon>
        <taxon>Pseudomonadati</taxon>
        <taxon>Pseudomonadota</taxon>
        <taxon>Alphaproteobacteria</taxon>
        <taxon>Hyphomicrobiales</taxon>
        <taxon>Methylobacteriaceae</taxon>
        <taxon>Methylobacterium</taxon>
    </lineage>
</organism>
<keyword evidence="5" id="KW-1185">Reference proteome</keyword>
<reference evidence="2" key="4">
    <citation type="submission" date="2023-01" db="EMBL/GenBank/DDBJ databases">
        <title>Draft genome sequence of Methylobacterium brachythecii strain NBRC 107710.</title>
        <authorList>
            <person name="Sun Q."/>
            <person name="Mori K."/>
        </authorList>
    </citation>
    <scope>NUCLEOTIDE SEQUENCE</scope>
    <source>
        <strain evidence="2">NBRC 107710</strain>
    </source>
</reference>
<dbReference type="EMBL" id="BSPG01000058">
    <property type="protein sequence ID" value="GLS46875.1"/>
    <property type="molecule type" value="Genomic_DNA"/>
</dbReference>
<dbReference type="PROSITE" id="PS50075">
    <property type="entry name" value="CARRIER"/>
    <property type="match status" value="1"/>
</dbReference>
<evidence type="ECO:0000313" key="5">
    <source>
        <dbReference type="Proteomes" id="UP001156881"/>
    </source>
</evidence>
<dbReference type="SUPFAM" id="SSF47336">
    <property type="entry name" value="ACP-like"/>
    <property type="match status" value="1"/>
</dbReference>
<accession>A0A7W6AN40</accession>
<reference evidence="2" key="1">
    <citation type="journal article" date="2014" name="Int. J. Syst. Evol. Microbiol.">
        <title>Complete genome of a new Firmicutes species belonging to the dominant human colonic microbiota ('Ruminococcus bicirculans') reveals two chromosomes and a selective capacity to utilize plant glucans.</title>
        <authorList>
            <consortium name="NISC Comparative Sequencing Program"/>
            <person name="Wegmann U."/>
            <person name="Louis P."/>
            <person name="Goesmann A."/>
            <person name="Henrissat B."/>
            <person name="Duncan S.H."/>
            <person name="Flint H.J."/>
        </authorList>
    </citation>
    <scope>NUCLEOTIDE SEQUENCE</scope>
    <source>
        <strain evidence="2">NBRC 107710</strain>
    </source>
</reference>
<evidence type="ECO:0000313" key="4">
    <source>
        <dbReference type="Proteomes" id="UP000517759"/>
    </source>
</evidence>